<evidence type="ECO:0000259" key="2">
    <source>
        <dbReference type="PROSITE" id="PS50943"/>
    </source>
</evidence>
<dbReference type="AlphaFoldDB" id="A0A517Q1J6"/>
<dbReference type="GO" id="GO:0003677">
    <property type="term" value="F:DNA binding"/>
    <property type="evidence" value="ECO:0007669"/>
    <property type="project" value="InterPro"/>
</dbReference>
<accession>A0A517Q1J6</accession>
<dbReference type="SMART" id="SM00530">
    <property type="entry name" value="HTH_XRE"/>
    <property type="match status" value="1"/>
</dbReference>
<gene>
    <name evidence="3" type="ORF">Enr10x_08100</name>
</gene>
<dbReference type="SUPFAM" id="SSF47413">
    <property type="entry name" value="lambda repressor-like DNA-binding domains"/>
    <property type="match status" value="1"/>
</dbReference>
<feature type="region of interest" description="Disordered" evidence="1">
    <location>
        <begin position="98"/>
        <end position="124"/>
    </location>
</feature>
<dbReference type="RefSeq" id="WP_145448196.1">
    <property type="nucleotide sequence ID" value="NZ_CP037421.1"/>
</dbReference>
<dbReference type="Gene3D" id="1.10.260.40">
    <property type="entry name" value="lambda repressor-like DNA-binding domains"/>
    <property type="match status" value="1"/>
</dbReference>
<evidence type="ECO:0000313" key="3">
    <source>
        <dbReference type="EMBL" id="QDT25514.1"/>
    </source>
</evidence>
<name>A0A517Q1J6_9PLAN</name>
<proteinExistence type="predicted"/>
<dbReference type="PROSITE" id="PS50943">
    <property type="entry name" value="HTH_CROC1"/>
    <property type="match status" value="1"/>
</dbReference>
<evidence type="ECO:0000313" key="4">
    <source>
        <dbReference type="Proteomes" id="UP000315647"/>
    </source>
</evidence>
<protein>
    <submittedName>
        <fullName evidence="3">Helix-turn-helix protein</fullName>
    </submittedName>
</protein>
<dbReference type="CDD" id="cd00093">
    <property type="entry name" value="HTH_XRE"/>
    <property type="match status" value="1"/>
</dbReference>
<keyword evidence="4" id="KW-1185">Reference proteome</keyword>
<evidence type="ECO:0000256" key="1">
    <source>
        <dbReference type="SAM" id="MobiDB-lite"/>
    </source>
</evidence>
<dbReference type="Pfam" id="PF01381">
    <property type="entry name" value="HTH_3"/>
    <property type="match status" value="1"/>
</dbReference>
<dbReference type="InterPro" id="IPR010982">
    <property type="entry name" value="Lambda_DNA-bd_dom_sf"/>
</dbReference>
<dbReference type="EMBL" id="CP037421">
    <property type="protein sequence ID" value="QDT25514.1"/>
    <property type="molecule type" value="Genomic_DNA"/>
</dbReference>
<feature type="domain" description="HTH cro/C1-type" evidence="2">
    <location>
        <begin position="43"/>
        <end position="97"/>
    </location>
</feature>
<dbReference type="InterPro" id="IPR001387">
    <property type="entry name" value="Cro/C1-type_HTH"/>
</dbReference>
<sequence length="124" mass="13640">MKADKQKKLEAAGWKVGSTAEFLELDTAEEMLVNMKLAMAAEVKSLRTQSGITQQDLAKRLRSSQSRVAKIESADRTVSFDLLIRTLAELGATRSQIGKIVGSRKGSPQKPVKRTRKPLSGQKQ</sequence>
<reference evidence="3 4" key="1">
    <citation type="submission" date="2019-03" db="EMBL/GenBank/DDBJ databases">
        <title>Deep-cultivation of Planctomycetes and their phenomic and genomic characterization uncovers novel biology.</title>
        <authorList>
            <person name="Wiegand S."/>
            <person name="Jogler M."/>
            <person name="Boedeker C."/>
            <person name="Pinto D."/>
            <person name="Vollmers J."/>
            <person name="Rivas-Marin E."/>
            <person name="Kohn T."/>
            <person name="Peeters S.H."/>
            <person name="Heuer A."/>
            <person name="Rast P."/>
            <person name="Oberbeckmann S."/>
            <person name="Bunk B."/>
            <person name="Jeske O."/>
            <person name="Meyerdierks A."/>
            <person name="Storesund J.E."/>
            <person name="Kallscheuer N."/>
            <person name="Luecker S."/>
            <person name="Lage O.M."/>
            <person name="Pohl T."/>
            <person name="Merkel B.J."/>
            <person name="Hornburger P."/>
            <person name="Mueller R.-W."/>
            <person name="Bruemmer F."/>
            <person name="Labrenz M."/>
            <person name="Spormann A.M."/>
            <person name="Op den Camp H."/>
            <person name="Overmann J."/>
            <person name="Amann R."/>
            <person name="Jetten M.S.M."/>
            <person name="Mascher T."/>
            <person name="Medema M.H."/>
            <person name="Devos D.P."/>
            <person name="Kaster A.-K."/>
            <person name="Ovreas L."/>
            <person name="Rohde M."/>
            <person name="Galperin M.Y."/>
            <person name="Jogler C."/>
        </authorList>
    </citation>
    <scope>NUCLEOTIDE SEQUENCE [LARGE SCALE GENOMIC DNA]</scope>
    <source>
        <strain evidence="3 4">Enr10</strain>
    </source>
</reference>
<dbReference type="Proteomes" id="UP000315647">
    <property type="component" value="Chromosome"/>
</dbReference>
<organism evidence="3 4">
    <name type="scientific">Gimesia panareensis</name>
    <dbReference type="NCBI Taxonomy" id="2527978"/>
    <lineage>
        <taxon>Bacteria</taxon>
        <taxon>Pseudomonadati</taxon>
        <taxon>Planctomycetota</taxon>
        <taxon>Planctomycetia</taxon>
        <taxon>Planctomycetales</taxon>
        <taxon>Planctomycetaceae</taxon>
        <taxon>Gimesia</taxon>
    </lineage>
</organism>